<dbReference type="InterPro" id="IPR001173">
    <property type="entry name" value="Glyco_trans_2-like"/>
</dbReference>
<proteinExistence type="predicted"/>
<dbReference type="PANTHER" id="PTHR22916:SF3">
    <property type="entry name" value="UDP-GLCNAC:BETAGAL BETA-1,3-N-ACETYLGLUCOSAMINYLTRANSFERASE-LIKE PROTEIN 1"/>
    <property type="match status" value="1"/>
</dbReference>
<dbReference type="GO" id="GO:0016758">
    <property type="term" value="F:hexosyltransferase activity"/>
    <property type="evidence" value="ECO:0007669"/>
    <property type="project" value="UniProtKB-ARBA"/>
</dbReference>
<dbReference type="Pfam" id="PF00535">
    <property type="entry name" value="Glycos_transf_2"/>
    <property type="match status" value="1"/>
</dbReference>
<reference evidence="2 3" key="1">
    <citation type="journal article" date="2007" name="Science">
        <title>The Calyptogena magnifica chemoautotrophic symbiont genome.</title>
        <authorList>
            <person name="Newton I.L.G."/>
            <person name="Woyke T."/>
            <person name="Auchtung T.A."/>
            <person name="Dilly G.F."/>
            <person name="Dutton R.J."/>
            <person name="Fisher M.C."/>
            <person name="Fontanez K.M."/>
            <person name="Lau E."/>
            <person name="Stewart F.J."/>
            <person name="Richardson P.M."/>
            <person name="Barry K.W."/>
            <person name="Saunders E."/>
            <person name="Detter J.C."/>
            <person name="Wu D."/>
            <person name="Eisen J.A."/>
            <person name="Cavanaugh C.M."/>
        </authorList>
    </citation>
    <scope>NUCLEOTIDE SEQUENCE [LARGE SCALE GENOMIC DNA]</scope>
    <source>
        <strain evidence="2 3">Cm</strain>
    </source>
</reference>
<sequence length="254" mass="29594">MHPNKPLITVVTVVFNGDKFLEETIKSVIKQTYGNIEYIIIDGGSTDRTVDIIKKYEDKIAYWVSEKDDGIADAFNKGVMAAKGEYINFQGDSDGFYSTCALEKVFNNVNTKEDVLISAKVQRVDINGKELYVSKHVSNFNKKSLLFRMSIPHQGLFTHKSYFEKYGLFDVNNVFCMDYEHLLRSYHHFPKVLTKNIIVARWRADGLNNDRILEIFKEYCQIKNNNKVASNLFLYFIKYWSLLKFYIKTLLKKI</sequence>
<dbReference type="SUPFAM" id="SSF53448">
    <property type="entry name" value="Nucleotide-diphospho-sugar transferases"/>
    <property type="match status" value="1"/>
</dbReference>
<name>A1AXE8_RUTMC</name>
<dbReference type="EMBL" id="CP000488">
    <property type="protein sequence ID" value="ABL02605.1"/>
    <property type="molecule type" value="Genomic_DNA"/>
</dbReference>
<dbReference type="CDD" id="cd06433">
    <property type="entry name" value="GT_2_WfgS_like"/>
    <property type="match status" value="1"/>
</dbReference>
<dbReference type="AlphaFoldDB" id="A1AXE8"/>
<protein>
    <submittedName>
        <fullName evidence="2">Glycosyl transferase, family 2</fullName>
    </submittedName>
</protein>
<keyword evidence="2" id="KW-0808">Transferase</keyword>
<dbReference type="CAZy" id="GT2">
    <property type="family name" value="Glycosyltransferase Family 2"/>
</dbReference>
<dbReference type="Proteomes" id="UP000002587">
    <property type="component" value="Chromosome"/>
</dbReference>
<gene>
    <name evidence="2" type="ordered locus">Rmag_0891</name>
</gene>
<evidence type="ECO:0000313" key="2">
    <source>
        <dbReference type="EMBL" id="ABL02605.1"/>
    </source>
</evidence>
<feature type="domain" description="Glycosyltransferase 2-like" evidence="1">
    <location>
        <begin position="9"/>
        <end position="145"/>
    </location>
</feature>
<keyword evidence="3" id="KW-1185">Reference proteome</keyword>
<evidence type="ECO:0000313" key="3">
    <source>
        <dbReference type="Proteomes" id="UP000002587"/>
    </source>
</evidence>
<dbReference type="HOGENOM" id="CLU_025996_21_1_6"/>
<dbReference type="PANTHER" id="PTHR22916">
    <property type="entry name" value="GLYCOSYLTRANSFERASE"/>
    <property type="match status" value="1"/>
</dbReference>
<accession>A1AXE8</accession>
<dbReference type="KEGG" id="rma:Rmag_0891"/>
<evidence type="ECO:0000259" key="1">
    <source>
        <dbReference type="Pfam" id="PF00535"/>
    </source>
</evidence>
<dbReference type="eggNOG" id="COG1216">
    <property type="taxonomic scope" value="Bacteria"/>
</dbReference>
<organism evidence="2 3">
    <name type="scientific">Ruthia magnifica subsp. Calyptogena magnifica</name>
    <dbReference type="NCBI Taxonomy" id="413404"/>
    <lineage>
        <taxon>Bacteria</taxon>
        <taxon>Pseudomonadati</taxon>
        <taxon>Pseudomonadota</taxon>
        <taxon>Gammaproteobacteria</taxon>
        <taxon>Candidatus Pseudothioglobaceae</taxon>
        <taxon>Candidatus Ruthturnera</taxon>
    </lineage>
</organism>
<dbReference type="InterPro" id="IPR029044">
    <property type="entry name" value="Nucleotide-diphossugar_trans"/>
</dbReference>
<dbReference type="Gene3D" id="3.90.550.10">
    <property type="entry name" value="Spore Coat Polysaccharide Biosynthesis Protein SpsA, Chain A"/>
    <property type="match status" value="1"/>
</dbReference>
<dbReference type="STRING" id="413404.Rmag_0891"/>